<proteinExistence type="predicted"/>
<organism evidence="2">
    <name type="scientific">marine sediment metagenome</name>
    <dbReference type="NCBI Taxonomy" id="412755"/>
    <lineage>
        <taxon>unclassified sequences</taxon>
        <taxon>metagenomes</taxon>
        <taxon>ecological metagenomes</taxon>
    </lineage>
</organism>
<comment type="caution">
    <text evidence="2">The sequence shown here is derived from an EMBL/GenBank/DDBJ whole genome shotgun (WGS) entry which is preliminary data.</text>
</comment>
<feature type="transmembrane region" description="Helical" evidence="1">
    <location>
        <begin position="61"/>
        <end position="83"/>
    </location>
</feature>
<keyword evidence="1" id="KW-1133">Transmembrane helix</keyword>
<gene>
    <name evidence="2" type="ORF">LCGC14_0782020</name>
</gene>
<reference evidence="2" key="1">
    <citation type="journal article" date="2015" name="Nature">
        <title>Complex archaea that bridge the gap between prokaryotes and eukaryotes.</title>
        <authorList>
            <person name="Spang A."/>
            <person name="Saw J.H."/>
            <person name="Jorgensen S.L."/>
            <person name="Zaremba-Niedzwiedzka K."/>
            <person name="Martijn J."/>
            <person name="Lind A.E."/>
            <person name="van Eijk R."/>
            <person name="Schleper C."/>
            <person name="Guy L."/>
            <person name="Ettema T.J."/>
        </authorList>
    </citation>
    <scope>NUCLEOTIDE SEQUENCE</scope>
</reference>
<keyword evidence="1" id="KW-0812">Transmembrane</keyword>
<sequence>MGENSNQIHIAIEEAQKIVAQKGVDGADLKYVVLAGFGHMTENFQKSQKGVIHIKLDGKRLLALGILVGGMVIGFFKSVAGLFH</sequence>
<name>A0A0F9QF13_9ZZZZ</name>
<protein>
    <submittedName>
        <fullName evidence="2">Uncharacterized protein</fullName>
    </submittedName>
</protein>
<evidence type="ECO:0000313" key="2">
    <source>
        <dbReference type="EMBL" id="KKN35592.1"/>
    </source>
</evidence>
<accession>A0A0F9QF13</accession>
<dbReference type="AlphaFoldDB" id="A0A0F9QF13"/>
<evidence type="ECO:0000256" key="1">
    <source>
        <dbReference type="SAM" id="Phobius"/>
    </source>
</evidence>
<dbReference type="EMBL" id="LAZR01002027">
    <property type="protein sequence ID" value="KKN35592.1"/>
    <property type="molecule type" value="Genomic_DNA"/>
</dbReference>
<keyword evidence="1" id="KW-0472">Membrane</keyword>